<dbReference type="RefSeq" id="WP_011911097.1">
    <property type="nucleotide sequence ID" value="NZ_CP183928.1"/>
</dbReference>
<accession>A0A2T5JW06</accession>
<dbReference type="Proteomes" id="UP000244060">
    <property type="component" value="Unassembled WGS sequence"/>
</dbReference>
<dbReference type="GO" id="GO:0005737">
    <property type="term" value="C:cytoplasm"/>
    <property type="evidence" value="ECO:0007669"/>
    <property type="project" value="UniProtKB-SubCell"/>
</dbReference>
<evidence type="ECO:0000313" key="3">
    <source>
        <dbReference type="Proteomes" id="UP000244060"/>
    </source>
</evidence>
<dbReference type="AlphaFoldDB" id="A0A2T5JW06"/>
<gene>
    <name evidence="1" type="primary">napD</name>
    <name evidence="2" type="ORF">C8J28_1177</name>
</gene>
<dbReference type="GO" id="GO:0005048">
    <property type="term" value="F:signal sequence binding"/>
    <property type="evidence" value="ECO:0007669"/>
    <property type="project" value="UniProtKB-UniRule"/>
</dbReference>
<reference evidence="2 3" key="1">
    <citation type="submission" date="2018-04" db="EMBL/GenBank/DDBJ databases">
        <title>Genomic Encyclopedia of Type Strains, Phase III (KMG-III): the genomes of soil and plant-associated and newly described type strains.</title>
        <authorList>
            <person name="Whitman W."/>
        </authorList>
    </citation>
    <scope>NUCLEOTIDE SEQUENCE [LARGE SCALE GENOMIC DNA]</scope>
    <source>
        <strain evidence="2 3">KA25</strain>
    </source>
</reference>
<evidence type="ECO:0000313" key="2">
    <source>
        <dbReference type="EMBL" id="PTR14238.1"/>
    </source>
</evidence>
<comment type="function">
    <text evidence="1">Chaperone for NapA, the catalytic subunit of the periplasmic nitrate reductase. It binds directly and specifically to the twin-arginine signal peptide of NapA, preventing premature interaction with the Tat translocase and premature export.</text>
</comment>
<sequence>MPEAQGHISSAILRVRPGDEAPVAARVAGVAGCEVAIAQQGRLVVLIETASRGATGAALTELTLLDGVHSACMVYEQVESLNSLGETA</sequence>
<dbReference type="EMBL" id="QAOT01000017">
    <property type="protein sequence ID" value="PTR14238.1"/>
    <property type="molecule type" value="Genomic_DNA"/>
</dbReference>
<dbReference type="Pfam" id="PF03927">
    <property type="entry name" value="NapD"/>
    <property type="match status" value="1"/>
</dbReference>
<comment type="subunit">
    <text evidence="1">Interacts with the cytoplasmic NapA precursor.</text>
</comment>
<keyword evidence="3" id="KW-1185">Reference proteome</keyword>
<comment type="subcellular location">
    <subcellularLocation>
        <location evidence="1">Cytoplasm</location>
    </subcellularLocation>
</comment>
<keyword evidence="1" id="KW-0963">Cytoplasm</keyword>
<keyword evidence="1" id="KW-0143">Chaperone</keyword>
<protein>
    <recommendedName>
        <fullName evidence="1">Chaperone NapD</fullName>
    </recommendedName>
    <alternativeName>
        <fullName evidence="1">NapA signal peptide-binding chaperone NapD</fullName>
    </alternativeName>
</protein>
<comment type="caution">
    <text evidence="2">The sequence shown here is derived from an EMBL/GenBank/DDBJ whole genome shotgun (WGS) entry which is preliminary data.</text>
</comment>
<proteinExistence type="inferred from homology"/>
<name>A0A2T5JW06_9RHOB</name>
<comment type="similarity">
    <text evidence="1">Belongs to the NapD family.</text>
</comment>
<dbReference type="InterPro" id="IPR005623">
    <property type="entry name" value="Chaperone_NapD_NO3_reduct"/>
</dbReference>
<dbReference type="GO" id="GO:0051224">
    <property type="term" value="P:negative regulation of protein transport"/>
    <property type="evidence" value="ECO:0007669"/>
    <property type="project" value="UniProtKB-UniRule"/>
</dbReference>
<dbReference type="Gene3D" id="3.30.70.920">
    <property type="match status" value="1"/>
</dbReference>
<organism evidence="2 3">
    <name type="scientific">Cereibacter azotoformans</name>
    <dbReference type="NCBI Taxonomy" id="43057"/>
    <lineage>
        <taxon>Bacteria</taxon>
        <taxon>Pseudomonadati</taxon>
        <taxon>Pseudomonadota</taxon>
        <taxon>Alphaproteobacteria</taxon>
        <taxon>Rhodobacterales</taxon>
        <taxon>Paracoccaceae</taxon>
        <taxon>Cereibacter</taxon>
    </lineage>
</organism>
<evidence type="ECO:0000256" key="1">
    <source>
        <dbReference type="HAMAP-Rule" id="MF_02200"/>
    </source>
</evidence>
<dbReference type="HAMAP" id="MF_02200">
    <property type="entry name" value="NapD"/>
    <property type="match status" value="1"/>
</dbReference>